<protein>
    <submittedName>
        <fullName evidence="1">Uncharacterized protein</fullName>
    </submittedName>
</protein>
<organism evidence="1 2">
    <name type="scientific">Candidatus Kerfeldbacteria bacterium CG08_land_8_20_14_0_20_40_16</name>
    <dbReference type="NCBI Taxonomy" id="2014244"/>
    <lineage>
        <taxon>Bacteria</taxon>
        <taxon>Candidatus Kerfeldiibacteriota</taxon>
    </lineage>
</organism>
<sequence length="88" mass="9980">MNDVLVSEEMKKQAQEAVQANQVLRSTDRFEVYQMPQGDLDHMALVLFRKGYDADPDEINGNLFIPVEIDGRKGYLLETETAMAYNGP</sequence>
<comment type="caution">
    <text evidence="1">The sequence shown here is derived from an EMBL/GenBank/DDBJ whole genome shotgun (WGS) entry which is preliminary data.</text>
</comment>
<evidence type="ECO:0000313" key="2">
    <source>
        <dbReference type="Proteomes" id="UP000231542"/>
    </source>
</evidence>
<gene>
    <name evidence="1" type="ORF">COT24_03170</name>
</gene>
<evidence type="ECO:0000313" key="1">
    <source>
        <dbReference type="EMBL" id="PIS42498.1"/>
    </source>
</evidence>
<dbReference type="AlphaFoldDB" id="A0A2H0YVH0"/>
<accession>A0A2H0YVH0</accession>
<dbReference type="EMBL" id="PEXU01000039">
    <property type="protein sequence ID" value="PIS42498.1"/>
    <property type="molecule type" value="Genomic_DNA"/>
</dbReference>
<reference evidence="1 2" key="1">
    <citation type="submission" date="2017-09" db="EMBL/GenBank/DDBJ databases">
        <title>Depth-based differentiation of microbial function through sediment-hosted aquifers and enrichment of novel symbionts in the deep terrestrial subsurface.</title>
        <authorList>
            <person name="Probst A.J."/>
            <person name="Ladd B."/>
            <person name="Jarett J.K."/>
            <person name="Geller-Mcgrath D.E."/>
            <person name="Sieber C.M."/>
            <person name="Emerson J.B."/>
            <person name="Anantharaman K."/>
            <person name="Thomas B.C."/>
            <person name="Malmstrom R."/>
            <person name="Stieglmeier M."/>
            <person name="Klingl A."/>
            <person name="Woyke T."/>
            <person name="Ryan C.M."/>
            <person name="Banfield J.F."/>
        </authorList>
    </citation>
    <scope>NUCLEOTIDE SEQUENCE [LARGE SCALE GENOMIC DNA]</scope>
    <source>
        <strain evidence="1">CG08_land_8_20_14_0_20_40_16</strain>
    </source>
</reference>
<proteinExistence type="predicted"/>
<name>A0A2H0YVH0_9BACT</name>
<dbReference type="Proteomes" id="UP000231542">
    <property type="component" value="Unassembled WGS sequence"/>
</dbReference>